<dbReference type="SUPFAM" id="SSF54106">
    <property type="entry name" value="LysM domain"/>
    <property type="match status" value="2"/>
</dbReference>
<accession>A0AA48KVB0</accession>
<dbReference type="InterPro" id="IPR002053">
    <property type="entry name" value="Glyco_hydro_25"/>
</dbReference>
<dbReference type="Pfam" id="PF01183">
    <property type="entry name" value="Glyco_hydro_25"/>
    <property type="match status" value="1"/>
</dbReference>
<dbReference type="InterPro" id="IPR018077">
    <property type="entry name" value="Glyco_hydro_fam25_subgr"/>
</dbReference>
<dbReference type="SMART" id="SM00257">
    <property type="entry name" value="LysM"/>
    <property type="match status" value="2"/>
</dbReference>
<evidence type="ECO:0000256" key="2">
    <source>
        <dbReference type="ARBA" id="ARBA00022801"/>
    </source>
</evidence>
<feature type="domain" description="LysM" evidence="4">
    <location>
        <begin position="218"/>
        <end position="264"/>
    </location>
</feature>
<dbReference type="InterPro" id="IPR017853">
    <property type="entry name" value="GH"/>
</dbReference>
<evidence type="ECO:0000259" key="4">
    <source>
        <dbReference type="PROSITE" id="PS51782"/>
    </source>
</evidence>
<reference evidence="5" key="1">
    <citation type="journal article" date="2023" name="ISME J.">
        <title>Emergence of putative energy parasites within Clostridia revealed by genome analysis of a novel endosymbiotic clade.</title>
        <authorList>
            <person name="Takahashi K."/>
            <person name="Kuwahara H."/>
            <person name="Horikawa Y."/>
            <person name="Izawa K."/>
            <person name="Kato D."/>
            <person name="Inagaki T."/>
            <person name="Yuki M."/>
            <person name="Ohkuma M."/>
            <person name="Hongoh Y."/>
        </authorList>
    </citation>
    <scope>NUCLEOTIDE SEQUENCE</scope>
    <source>
        <strain evidence="5">CfP3-15</strain>
    </source>
</reference>
<dbReference type="Gene3D" id="3.20.20.80">
    <property type="entry name" value="Glycosidases"/>
    <property type="match status" value="1"/>
</dbReference>
<organism evidence="5">
    <name type="scientific">Candidatus Improbicoccus pseudotrichonymphae</name>
    <dbReference type="NCBI Taxonomy" id="3033792"/>
    <lineage>
        <taxon>Bacteria</taxon>
        <taxon>Bacillati</taxon>
        <taxon>Bacillota</taxon>
        <taxon>Clostridia</taxon>
        <taxon>Candidatus Improbicoccus</taxon>
    </lineage>
</organism>
<gene>
    <name evidence="5" type="ORF">CfP315_0237</name>
</gene>
<evidence type="ECO:0000256" key="3">
    <source>
        <dbReference type="ARBA" id="ARBA00023295"/>
    </source>
</evidence>
<sequence length="323" mass="36723">MEYNGIDVSGFQGYIDWGRVNNSGIRFAIIRATYGQNGVDNRFKENMNNIGKTNISAGVYHYCYATSENESFKEAQHFIKTIFPYKVKYPAALVIEERSIANLGKEKVTNIVKIFIEAVSKAGYYPIVYSGEKWINNFIDLNKISDVDLWVAKWGFSPPSIKNFSIWQKGNSGRIPGIGDNVNIDIAYKDYDSIIKNTSSDNINQNTNEAPKNKTDFVEYIVKPGDTLWSIAQKFLGRGQDYRKIINKNSMLGNEIYAGQKLKIPSNTNGNWTLYNVQRGDTLLDIAEKYLNSPEKYLEIKKINNLKNNLIYAGQILKLPKTN</sequence>
<dbReference type="EMBL" id="AP027924">
    <property type="protein sequence ID" value="BED91721.1"/>
    <property type="molecule type" value="Genomic_DNA"/>
</dbReference>
<dbReference type="InterPro" id="IPR036779">
    <property type="entry name" value="LysM_dom_sf"/>
</dbReference>
<feature type="domain" description="LysM" evidence="4">
    <location>
        <begin position="273"/>
        <end position="319"/>
    </location>
</feature>
<protein>
    <submittedName>
        <fullName evidence="5">LysM peptidoglycan-binding domain-containing protein</fullName>
    </submittedName>
</protein>
<dbReference type="Pfam" id="PF01476">
    <property type="entry name" value="LysM"/>
    <property type="match status" value="2"/>
</dbReference>
<dbReference type="InterPro" id="IPR018392">
    <property type="entry name" value="LysM"/>
</dbReference>
<dbReference type="GO" id="GO:0003796">
    <property type="term" value="F:lysozyme activity"/>
    <property type="evidence" value="ECO:0007669"/>
    <property type="project" value="InterPro"/>
</dbReference>
<dbReference type="PROSITE" id="PS51782">
    <property type="entry name" value="LYSM"/>
    <property type="match status" value="2"/>
</dbReference>
<dbReference type="Proteomes" id="UP001337580">
    <property type="component" value="Chromosome"/>
</dbReference>
<dbReference type="GO" id="GO:0016052">
    <property type="term" value="P:carbohydrate catabolic process"/>
    <property type="evidence" value="ECO:0007669"/>
    <property type="project" value="TreeGrafter"/>
</dbReference>
<dbReference type="Gene3D" id="3.10.350.10">
    <property type="entry name" value="LysM domain"/>
    <property type="match status" value="2"/>
</dbReference>
<dbReference type="GO" id="GO:0009253">
    <property type="term" value="P:peptidoglycan catabolic process"/>
    <property type="evidence" value="ECO:0007669"/>
    <property type="project" value="InterPro"/>
</dbReference>
<dbReference type="SMART" id="SM00641">
    <property type="entry name" value="Glyco_25"/>
    <property type="match status" value="1"/>
</dbReference>
<evidence type="ECO:0000256" key="1">
    <source>
        <dbReference type="ARBA" id="ARBA00010646"/>
    </source>
</evidence>
<evidence type="ECO:0000313" key="5">
    <source>
        <dbReference type="EMBL" id="BED91721.1"/>
    </source>
</evidence>
<comment type="similarity">
    <text evidence="1">Belongs to the glycosyl hydrolase 25 family.</text>
</comment>
<keyword evidence="3" id="KW-0326">Glycosidase</keyword>
<dbReference type="PROSITE" id="PS51904">
    <property type="entry name" value="GLYCOSYL_HYDROL_F25_2"/>
    <property type="match status" value="1"/>
</dbReference>
<dbReference type="PANTHER" id="PTHR34135:SF2">
    <property type="entry name" value="LYSOZYME"/>
    <property type="match status" value="1"/>
</dbReference>
<name>A0AA48KVB0_9FIRM</name>
<dbReference type="PANTHER" id="PTHR34135">
    <property type="entry name" value="LYSOZYME"/>
    <property type="match status" value="1"/>
</dbReference>
<dbReference type="KEGG" id="ips:CfP315_0237"/>
<dbReference type="GO" id="GO:0016998">
    <property type="term" value="P:cell wall macromolecule catabolic process"/>
    <property type="evidence" value="ECO:0007669"/>
    <property type="project" value="InterPro"/>
</dbReference>
<dbReference type="CDD" id="cd00118">
    <property type="entry name" value="LysM"/>
    <property type="match status" value="2"/>
</dbReference>
<dbReference type="SUPFAM" id="SSF51445">
    <property type="entry name" value="(Trans)glycosidases"/>
    <property type="match status" value="1"/>
</dbReference>
<keyword evidence="2" id="KW-0378">Hydrolase</keyword>
<proteinExistence type="inferred from homology"/>
<dbReference type="AlphaFoldDB" id="A0AA48KVB0"/>